<proteinExistence type="predicted"/>
<evidence type="ECO:0000313" key="3">
    <source>
        <dbReference type="Proteomes" id="UP000219564"/>
    </source>
</evidence>
<comment type="caution">
    <text evidence="2">The sequence shown here is derived from an EMBL/GenBank/DDBJ whole genome shotgun (WGS) entry which is preliminary data.</text>
</comment>
<feature type="compositionally biased region" description="Low complexity" evidence="1">
    <location>
        <begin position="23"/>
        <end position="32"/>
    </location>
</feature>
<evidence type="ECO:0000313" key="2">
    <source>
        <dbReference type="EMBL" id="SOB53872.1"/>
    </source>
</evidence>
<feature type="region of interest" description="Disordered" evidence="1">
    <location>
        <begin position="23"/>
        <end position="42"/>
    </location>
</feature>
<dbReference type="Proteomes" id="UP000219564">
    <property type="component" value="Unassembled WGS sequence"/>
</dbReference>
<reference evidence="2 3" key="1">
    <citation type="submission" date="2017-08" db="EMBL/GenBank/DDBJ databases">
        <authorList>
            <person name="Chaillou S."/>
        </authorList>
    </citation>
    <scope>NUCLEOTIDE SEQUENCE [LARGE SCALE GENOMIC DNA]</scope>
    <source>
        <strain evidence="2 3">MFPA15A1205</strain>
    </source>
</reference>
<name>A0AAX2HBE1_9PSED</name>
<evidence type="ECO:0000256" key="1">
    <source>
        <dbReference type="SAM" id="MobiDB-lite"/>
    </source>
</evidence>
<dbReference type="EMBL" id="OBKZ01000042">
    <property type="protein sequence ID" value="SOB53872.1"/>
    <property type="molecule type" value="Genomic_DNA"/>
</dbReference>
<accession>A0AAX2HBE1</accession>
<organism evidence="2 3">
    <name type="scientific">Pseudomonas lundensis</name>
    <dbReference type="NCBI Taxonomy" id="86185"/>
    <lineage>
        <taxon>Bacteria</taxon>
        <taxon>Pseudomonadati</taxon>
        <taxon>Pseudomonadota</taxon>
        <taxon>Gammaproteobacteria</taxon>
        <taxon>Pseudomonadales</taxon>
        <taxon>Pseudomonadaceae</taxon>
        <taxon>Pseudomonas</taxon>
    </lineage>
</organism>
<gene>
    <name evidence="2" type="ORF">PLUA15_470003</name>
</gene>
<evidence type="ECO:0008006" key="4">
    <source>
        <dbReference type="Google" id="ProtNLM"/>
    </source>
</evidence>
<sequence length="91" mass="9796">MRGWVLRRWQSGWAIKVLRSSVASTNATSSAAPDMKGQEGRNQQCLSVPVAVNEQRKALAEGTSGPGCRGRSFLVIVSSAADRPLQAYMFG</sequence>
<dbReference type="AlphaFoldDB" id="A0AAX2HBE1"/>
<protein>
    <recommendedName>
        <fullName evidence="4">Secreted protein</fullName>
    </recommendedName>
</protein>